<feature type="transmembrane region" description="Helical" evidence="1">
    <location>
        <begin position="12"/>
        <end position="37"/>
    </location>
</feature>
<dbReference type="Proteomes" id="UP000831537">
    <property type="component" value="Chromosome"/>
</dbReference>
<protein>
    <submittedName>
        <fullName evidence="2">Uncharacterized protein</fullName>
    </submittedName>
</protein>
<accession>A0ABY4GLH6</accession>
<proteinExistence type="predicted"/>
<name>A0ABY4GLH6_9BACI</name>
<evidence type="ECO:0000313" key="3">
    <source>
        <dbReference type="Proteomes" id="UP000831537"/>
    </source>
</evidence>
<sequence length="59" mass="6454">METKVDILAEALPLLDIITMLLVGEDLVTGLVYVLVIKCVTKDELVKVSFILLIIVLNG</sequence>
<organism evidence="2 3">
    <name type="scientific">Gracilibacillus salinarum</name>
    <dbReference type="NCBI Taxonomy" id="2932255"/>
    <lineage>
        <taxon>Bacteria</taxon>
        <taxon>Bacillati</taxon>
        <taxon>Bacillota</taxon>
        <taxon>Bacilli</taxon>
        <taxon>Bacillales</taxon>
        <taxon>Bacillaceae</taxon>
        <taxon>Gracilibacillus</taxon>
    </lineage>
</organism>
<evidence type="ECO:0000256" key="1">
    <source>
        <dbReference type="SAM" id="Phobius"/>
    </source>
</evidence>
<dbReference type="RefSeq" id="WP_244743928.1">
    <property type="nucleotide sequence ID" value="NZ_CP095071.1"/>
</dbReference>
<dbReference type="EMBL" id="CP095071">
    <property type="protein sequence ID" value="UOQ85225.1"/>
    <property type="molecule type" value="Genomic_DNA"/>
</dbReference>
<keyword evidence="1" id="KW-1133">Transmembrane helix</keyword>
<reference evidence="2 3" key="1">
    <citation type="submission" date="2022-04" db="EMBL/GenBank/DDBJ databases">
        <title>Gracilibacillus sp. isolated from saltern.</title>
        <authorList>
            <person name="Won M."/>
            <person name="Lee C.-M."/>
            <person name="Woen H.-Y."/>
            <person name="Kwon S.-W."/>
        </authorList>
    </citation>
    <scope>NUCLEOTIDE SEQUENCE [LARGE SCALE GENOMIC DNA]</scope>
    <source>
        <strain evidence="2 3">SSPM10-3</strain>
    </source>
</reference>
<evidence type="ECO:0000313" key="2">
    <source>
        <dbReference type="EMBL" id="UOQ85225.1"/>
    </source>
</evidence>
<keyword evidence="1" id="KW-0812">Transmembrane</keyword>
<gene>
    <name evidence="2" type="ORF">MUN87_21710</name>
</gene>
<keyword evidence="3" id="KW-1185">Reference proteome</keyword>
<keyword evidence="1" id="KW-0472">Membrane</keyword>